<gene>
    <name evidence="2" type="ORF">CBW21_17180</name>
    <name evidence="3" type="ORF">NCTC8684_02887</name>
</gene>
<accession>A0A202B5J9</accession>
<dbReference type="InterPro" id="IPR018640">
    <property type="entry name" value="DUF2063"/>
</dbReference>
<feature type="domain" description="Putative DNA-binding" evidence="1">
    <location>
        <begin position="6"/>
        <end position="93"/>
    </location>
</feature>
<evidence type="ECO:0000313" key="2">
    <source>
        <dbReference type="EMBL" id="OVE46631.1"/>
    </source>
</evidence>
<evidence type="ECO:0000313" key="5">
    <source>
        <dbReference type="Proteomes" id="UP000254029"/>
    </source>
</evidence>
<evidence type="ECO:0000313" key="4">
    <source>
        <dbReference type="Proteomes" id="UP000196342"/>
    </source>
</evidence>
<reference evidence="2 4" key="1">
    <citation type="submission" date="2017-05" db="EMBL/GenBank/DDBJ databases">
        <title>Chromobacterium violaceum GHPS1 isolated from Hydrocarbon polluted soil in French Guiana display an awesome secondary metabolite arsenal and a battery of drug and heavy-metal-resistance and detoxification of xenobiotics proteins.</title>
        <authorList>
            <person name="Belbahri L."/>
        </authorList>
    </citation>
    <scope>NUCLEOTIDE SEQUENCE [LARGE SCALE GENOMIC DNA]</scope>
    <source>
        <strain evidence="2 4">GHPS1</strain>
    </source>
</reference>
<dbReference type="Proteomes" id="UP000196342">
    <property type="component" value="Unassembled WGS sequence"/>
</dbReference>
<dbReference type="EMBL" id="NHOO01000016">
    <property type="protein sequence ID" value="OVE46631.1"/>
    <property type="molecule type" value="Genomic_DNA"/>
</dbReference>
<keyword evidence="4" id="KW-1185">Reference proteome</keyword>
<dbReference type="Pfam" id="PF09836">
    <property type="entry name" value="DUF2063"/>
    <property type="match status" value="1"/>
</dbReference>
<dbReference type="AlphaFoldDB" id="A0A1R0MKE0"/>
<protein>
    <submittedName>
        <fullName evidence="2">DUF2063 domain-containing protein</fullName>
    </submittedName>
    <submittedName>
        <fullName evidence="3">Uncharacterized protein conserved in bacteria</fullName>
    </submittedName>
</protein>
<comment type="caution">
    <text evidence="2">The sequence shown here is derived from an EMBL/GenBank/DDBJ whole genome shotgun (WGS) entry which is preliminary data.</text>
</comment>
<dbReference type="InterPro" id="IPR044922">
    <property type="entry name" value="DUF2063_N_sf"/>
</dbReference>
<accession>A0A1R0MKE0</accession>
<evidence type="ECO:0000259" key="1">
    <source>
        <dbReference type="Pfam" id="PF09836"/>
    </source>
</evidence>
<dbReference type="Proteomes" id="UP000254029">
    <property type="component" value="Unassembled WGS sequence"/>
</dbReference>
<dbReference type="Gene3D" id="1.10.150.690">
    <property type="entry name" value="DUF2063"/>
    <property type="match status" value="1"/>
</dbReference>
<evidence type="ECO:0000313" key="3">
    <source>
        <dbReference type="EMBL" id="SUX33783.1"/>
    </source>
</evidence>
<reference evidence="3 5" key="2">
    <citation type="submission" date="2018-06" db="EMBL/GenBank/DDBJ databases">
        <authorList>
            <consortium name="Pathogen Informatics"/>
            <person name="Doyle S."/>
        </authorList>
    </citation>
    <scope>NUCLEOTIDE SEQUENCE [LARGE SCALE GENOMIC DNA]</scope>
    <source>
        <strain evidence="3 5">NCTC8684</strain>
    </source>
</reference>
<sequence>MNGHDWQHALLEAIADPAQASAAAALGVNPAGLAVYRNNYRVGLIDTLAHSHPVCRELVGEDFFTALAREYVKTHASDSGNLHRYGAGFADFIAGFEHCRDLPYLPDVARLEWAVHRCYYAPDAEPLGVSALAAIAPEQWGALAFQALPDVALCRADSPALSIWRAHRERGALEGLLALPPENALVYRERGEVKTQPLDDARHAFYAALFGGAALADATEAAQARDAGFDLQSALLGLFQPPLLASLHIRQGDTE</sequence>
<name>A0A1R0MKE0_CHRVL</name>
<dbReference type="RefSeq" id="WP_045051532.1">
    <property type="nucleotide sequence ID" value="NZ_CP150454.1"/>
</dbReference>
<organism evidence="2 4">
    <name type="scientific">Chromobacterium violaceum</name>
    <dbReference type="NCBI Taxonomy" id="536"/>
    <lineage>
        <taxon>Bacteria</taxon>
        <taxon>Pseudomonadati</taxon>
        <taxon>Pseudomonadota</taxon>
        <taxon>Betaproteobacteria</taxon>
        <taxon>Neisseriales</taxon>
        <taxon>Chromobacteriaceae</taxon>
        <taxon>Chromobacterium</taxon>
    </lineage>
</organism>
<proteinExistence type="predicted"/>
<dbReference type="EMBL" id="UIGR01000001">
    <property type="protein sequence ID" value="SUX33783.1"/>
    <property type="molecule type" value="Genomic_DNA"/>
</dbReference>